<evidence type="ECO:0000256" key="4">
    <source>
        <dbReference type="ARBA" id="ARBA00022833"/>
    </source>
</evidence>
<name>A0ABS6J9D2_9RHOB</name>
<protein>
    <submittedName>
        <fullName evidence="6">MBL fold metallo-hydrolase</fullName>
    </submittedName>
</protein>
<evidence type="ECO:0000313" key="6">
    <source>
        <dbReference type="EMBL" id="MBU9700165.1"/>
    </source>
</evidence>
<evidence type="ECO:0000313" key="7">
    <source>
        <dbReference type="Proteomes" id="UP000731907"/>
    </source>
</evidence>
<keyword evidence="4" id="KW-0862">Zinc</keyword>
<dbReference type="CDD" id="cd07720">
    <property type="entry name" value="OPHC2-like_MBL-fold"/>
    <property type="match status" value="1"/>
</dbReference>
<evidence type="ECO:0000256" key="1">
    <source>
        <dbReference type="ARBA" id="ARBA00007749"/>
    </source>
</evidence>
<proteinExistence type="inferred from homology"/>
<evidence type="ECO:0000259" key="5">
    <source>
        <dbReference type="SMART" id="SM00849"/>
    </source>
</evidence>
<accession>A0ABS6J9D2</accession>
<dbReference type="RefSeq" id="WP_161764215.1">
    <property type="nucleotide sequence ID" value="NZ_JAAATX020000022.1"/>
</dbReference>
<dbReference type="InterPro" id="IPR036866">
    <property type="entry name" value="RibonucZ/Hydroxyglut_hydro"/>
</dbReference>
<comment type="similarity">
    <text evidence="1">Belongs to the metallo-beta-lactamase superfamily.</text>
</comment>
<dbReference type="Gene3D" id="3.60.15.10">
    <property type="entry name" value="Ribonuclease Z/Hydroxyacylglutathione hydrolase-like"/>
    <property type="match status" value="1"/>
</dbReference>
<feature type="domain" description="Metallo-beta-lactamase" evidence="5">
    <location>
        <begin position="50"/>
        <end position="254"/>
    </location>
</feature>
<dbReference type="EMBL" id="JAAATX020000022">
    <property type="protein sequence ID" value="MBU9700165.1"/>
    <property type="molecule type" value="Genomic_DNA"/>
</dbReference>
<evidence type="ECO:0000256" key="2">
    <source>
        <dbReference type="ARBA" id="ARBA00022723"/>
    </source>
</evidence>
<dbReference type="Pfam" id="PF00753">
    <property type="entry name" value="Lactamase_B"/>
    <property type="match status" value="1"/>
</dbReference>
<dbReference type="SMART" id="SM00849">
    <property type="entry name" value="Lactamase_B"/>
    <property type="match status" value="1"/>
</dbReference>
<keyword evidence="2" id="KW-0479">Metal-binding</keyword>
<keyword evidence="3" id="KW-0378">Hydrolase</keyword>
<sequence length="275" mass="28963">MALTDTCAAFGMTALTDSRLVFDEGIFTGAEAGHVGTLLRAAGKTEVQTHCNAFLLRSGDAVLLVDTGTGGLFGPSSGRLMAALAEASVAPEEVTHLFLTHLHPDHVAGAVTPSGAAVFPAAEFLLTAEERAFWMEESHFSGADEALRGWQRLATTALAAYGDRLRLVRGDETILPGISVLSLPGHTPGHAGLRIEAGGRDLLHMGDVVHVQDVQLSDPSLGVIFDVDAAAARATRLRTLEMLAQDGSAVTGAHLLDPKFGRIERYGPGYRFQGL</sequence>
<dbReference type="InterPro" id="IPR051013">
    <property type="entry name" value="MBL_superfamily_lactonases"/>
</dbReference>
<reference evidence="6 7" key="1">
    <citation type="submission" date="2021-06" db="EMBL/GenBank/DDBJ databases">
        <title>Rhodobacteraceae bacterium strain HSP-20.</title>
        <authorList>
            <person name="Chen W.-M."/>
        </authorList>
    </citation>
    <scope>NUCLEOTIDE SEQUENCE [LARGE SCALE GENOMIC DNA]</scope>
    <source>
        <strain evidence="6 7">HSP-20</strain>
    </source>
</reference>
<gene>
    <name evidence="6" type="ORF">GU927_020190</name>
</gene>
<comment type="caution">
    <text evidence="6">The sequence shown here is derived from an EMBL/GenBank/DDBJ whole genome shotgun (WGS) entry which is preliminary data.</text>
</comment>
<keyword evidence="7" id="KW-1185">Reference proteome</keyword>
<dbReference type="InterPro" id="IPR001279">
    <property type="entry name" value="Metallo-B-lactamas"/>
</dbReference>
<dbReference type="PANTHER" id="PTHR42978:SF6">
    <property type="entry name" value="QUORUM-QUENCHING LACTONASE YTNP-RELATED"/>
    <property type="match status" value="1"/>
</dbReference>
<dbReference type="SUPFAM" id="SSF56281">
    <property type="entry name" value="Metallo-hydrolase/oxidoreductase"/>
    <property type="match status" value="1"/>
</dbReference>
<evidence type="ECO:0000256" key="3">
    <source>
        <dbReference type="ARBA" id="ARBA00022801"/>
    </source>
</evidence>
<dbReference type="Proteomes" id="UP000731907">
    <property type="component" value="Unassembled WGS sequence"/>
</dbReference>
<organism evidence="6 7">
    <name type="scientific">Paragemmobacter amnigenus</name>
    <dbReference type="NCBI Taxonomy" id="2852097"/>
    <lineage>
        <taxon>Bacteria</taxon>
        <taxon>Pseudomonadati</taxon>
        <taxon>Pseudomonadota</taxon>
        <taxon>Alphaproteobacteria</taxon>
        <taxon>Rhodobacterales</taxon>
        <taxon>Paracoccaceae</taxon>
        <taxon>Paragemmobacter</taxon>
    </lineage>
</organism>
<dbReference type="PANTHER" id="PTHR42978">
    <property type="entry name" value="QUORUM-QUENCHING LACTONASE YTNP-RELATED-RELATED"/>
    <property type="match status" value="1"/>
</dbReference>